<dbReference type="PRINTS" id="PR00019">
    <property type="entry name" value="LEURICHRPT"/>
</dbReference>
<dbReference type="InterPro" id="IPR017441">
    <property type="entry name" value="Protein_kinase_ATP_BS"/>
</dbReference>
<sequence length="1023" mass="113839">MEEILISLLFILCLSPCSQSFASVNNTVDYKSLVDIKDQFLKQSNSASSATFMSSWNEANPFCSWEGVTCGHEHSDRVTALDLSSIGLAGPLPPAIANLTFLKSLDLSNNGIYGEIPLYLARLQRLEHLNLSFNSFHGDIPAILVTNSSVFQVLDLCCNKLTGKIPLFINSVSPLNYLGFDNNIITGKIPASIGNLTFLEGLYATYNNLEGEIPVEIGGLRSLQVFRVGENNLLGNIPSSFYNLSSLRIISLANNHLSGGISSDIAQAFPNLEILYIARNHFIGSLEILQNVTSLERLDIGVNNFTGVVPPYFGKMQNLVYLNMQRNELKAIDAQDWRFIDSLTNCTSLEMLSLYHNNFGGMLPKSFWNLSIELRDITLGLNNISGSIPFELGRYTNLINFGMEGNLLSGFIPESIGKLKSLQVVSLDQNNLHGIIPYSLSNLTILTNLWLAFNQLTGTIPSSIQNLQNLNDLDLRHNNLTGLIPKELFLIPSLSNTLLLSYNSLTGSLPFEVGHLVNIMSLDFSHNKLNGEIPTSLGSCQLLHELYMGANFFYGPIPISLSNMKSLEMLDLSHNNLSGSIPQSLQNLIYLKYLDLSFNSLEGEVPYKGVFANSSTISLIGNEKICGGIPKLHLQECVFNSKSTKRKSHHLIKIIVPILSFLVLLLAFLLCYTLLYKKQKQSGRRRNLSNSSLSTPFPRISYAKLARATNGFSSSYLVGNGRFGSVYKGTLKDYQAIVAIKVFKLEVHGAFKSFISECDTLRSIRHHNLVRILTSCSSIDQQGRDFKALIFEFMPKGNLDMWLHRDYEKDGDDVLSLEKRLDIIINIADALEYLHHSCEPSIIHCDVKPSNILLDNNMIAHVGDFGLSRMISEAMSTTLQDYSDKSEIKGTIVYFAPEYAEGARPSTSTDVYSFGIIILEMLTGRRPTDDIFKDNLTLYNHVKMVFPHRINDIVDLKMFTEEQIDANKSSFSSIQRCLLSLAEVGLLCSTSLSEKRPGMREVATKLHAIRVSYLQSDENSGVK</sequence>
<keyword evidence="7" id="KW-0723">Serine/threonine-protein kinase</keyword>
<dbReference type="Pfam" id="PF00560">
    <property type="entry name" value="LRR_1"/>
    <property type="match status" value="7"/>
</dbReference>
<reference evidence="30 31" key="1">
    <citation type="journal article" date="2016" name="Sci. Rep.">
        <title>The Dendrobium catenatum Lindl. genome sequence provides insights into polysaccharide synthase, floral development and adaptive evolution.</title>
        <authorList>
            <person name="Zhang G.Q."/>
            <person name="Xu Q."/>
            <person name="Bian C."/>
            <person name="Tsai W.C."/>
            <person name="Yeh C.M."/>
            <person name="Liu K.W."/>
            <person name="Yoshida K."/>
            <person name="Zhang L.S."/>
            <person name="Chang S.B."/>
            <person name="Chen F."/>
            <person name="Shi Y."/>
            <person name="Su Y.Y."/>
            <person name="Zhang Y.Q."/>
            <person name="Chen L.J."/>
            <person name="Yin Y."/>
            <person name="Lin M."/>
            <person name="Huang H."/>
            <person name="Deng H."/>
            <person name="Wang Z.W."/>
            <person name="Zhu S.L."/>
            <person name="Zhao X."/>
            <person name="Deng C."/>
            <person name="Niu S.C."/>
            <person name="Huang J."/>
            <person name="Wang M."/>
            <person name="Liu G.H."/>
            <person name="Yang H.J."/>
            <person name="Xiao X.J."/>
            <person name="Hsiao Y.Y."/>
            <person name="Wu W.L."/>
            <person name="Chen Y.Y."/>
            <person name="Mitsuda N."/>
            <person name="Ohme-Takagi M."/>
            <person name="Luo Y.B."/>
            <person name="Van de Peer Y."/>
            <person name="Liu Z.J."/>
        </authorList>
    </citation>
    <scope>NUCLEOTIDE SEQUENCE [LARGE SCALE GENOMIC DNA]</scope>
    <source>
        <tissue evidence="30">The whole plant</tissue>
    </source>
</reference>
<comment type="catalytic activity">
    <reaction evidence="22">
        <text>L-seryl-[protein] + ATP = O-phospho-L-seryl-[protein] + ADP + H(+)</text>
        <dbReference type="Rhea" id="RHEA:17989"/>
        <dbReference type="Rhea" id="RHEA-COMP:9863"/>
        <dbReference type="Rhea" id="RHEA-COMP:11604"/>
        <dbReference type="ChEBI" id="CHEBI:15378"/>
        <dbReference type="ChEBI" id="CHEBI:29999"/>
        <dbReference type="ChEBI" id="CHEBI:30616"/>
        <dbReference type="ChEBI" id="CHEBI:83421"/>
        <dbReference type="ChEBI" id="CHEBI:456216"/>
        <dbReference type="EC" id="2.7.11.1"/>
    </reaction>
</comment>
<dbReference type="GO" id="GO:0005789">
    <property type="term" value="C:endoplasmic reticulum membrane"/>
    <property type="evidence" value="ECO:0007669"/>
    <property type="project" value="UniProtKB-SubCell"/>
</dbReference>
<comment type="catalytic activity">
    <reaction evidence="21">
        <text>L-threonyl-[protein] + ATP = O-phospho-L-threonyl-[protein] + ADP + H(+)</text>
        <dbReference type="Rhea" id="RHEA:46608"/>
        <dbReference type="Rhea" id="RHEA-COMP:11060"/>
        <dbReference type="Rhea" id="RHEA-COMP:11605"/>
        <dbReference type="ChEBI" id="CHEBI:15378"/>
        <dbReference type="ChEBI" id="CHEBI:30013"/>
        <dbReference type="ChEBI" id="CHEBI:30616"/>
        <dbReference type="ChEBI" id="CHEBI:61977"/>
        <dbReference type="ChEBI" id="CHEBI:456216"/>
        <dbReference type="EC" id="2.7.11.1"/>
    </reaction>
</comment>
<evidence type="ECO:0000256" key="25">
    <source>
        <dbReference type="ARBA" id="ARBA00072040"/>
    </source>
</evidence>
<evidence type="ECO:0000256" key="28">
    <source>
        <dbReference type="SAM" id="SignalP"/>
    </source>
</evidence>
<dbReference type="Pfam" id="PF00069">
    <property type="entry name" value="Pkinase"/>
    <property type="match status" value="1"/>
</dbReference>
<keyword evidence="15 30" id="KW-0418">Kinase</keyword>
<gene>
    <name evidence="30" type="ORF">MA16_Dca006325</name>
</gene>
<dbReference type="Proteomes" id="UP000233837">
    <property type="component" value="Unassembled WGS sequence"/>
</dbReference>
<dbReference type="PANTHER" id="PTHR48005">
    <property type="entry name" value="LEUCINE RICH REPEAT KINASE 2"/>
    <property type="match status" value="1"/>
</dbReference>
<keyword evidence="31" id="KW-1185">Reference proteome</keyword>
<dbReference type="PROSITE" id="PS51450">
    <property type="entry name" value="LRR"/>
    <property type="match status" value="1"/>
</dbReference>
<dbReference type="GO" id="GO:0005886">
    <property type="term" value="C:plasma membrane"/>
    <property type="evidence" value="ECO:0007669"/>
    <property type="project" value="UniProtKB-SubCell"/>
</dbReference>
<evidence type="ECO:0000256" key="27">
    <source>
        <dbReference type="SAM" id="Phobius"/>
    </source>
</evidence>
<dbReference type="SUPFAM" id="SSF52058">
    <property type="entry name" value="L domain-like"/>
    <property type="match status" value="2"/>
</dbReference>
<dbReference type="Gene3D" id="3.80.10.10">
    <property type="entry name" value="Ribonuclease Inhibitor"/>
    <property type="match status" value="3"/>
</dbReference>
<dbReference type="InterPro" id="IPR008271">
    <property type="entry name" value="Ser/Thr_kinase_AS"/>
</dbReference>
<dbReference type="FunFam" id="3.30.200.20:FF:000432">
    <property type="entry name" value="LRR receptor-like serine/threonine-protein kinase EFR"/>
    <property type="match status" value="1"/>
</dbReference>
<dbReference type="Pfam" id="PF23598">
    <property type="entry name" value="LRR_14"/>
    <property type="match status" value="1"/>
</dbReference>
<dbReference type="InterPro" id="IPR032675">
    <property type="entry name" value="LRR_dom_sf"/>
</dbReference>
<comment type="subcellular location">
    <subcellularLocation>
        <location evidence="1">Cell membrane</location>
        <topology evidence="1">Single-pass membrane protein</topology>
    </subcellularLocation>
    <subcellularLocation>
        <location evidence="2">Endoplasmic reticulum membrane</location>
        <topology evidence="2">Single-pass membrane protein</topology>
    </subcellularLocation>
    <subcellularLocation>
        <location evidence="3">Membrane</location>
        <topology evidence="3">Single-pass type I membrane protein</topology>
    </subcellularLocation>
</comment>
<evidence type="ECO:0000256" key="7">
    <source>
        <dbReference type="ARBA" id="ARBA00022527"/>
    </source>
</evidence>
<evidence type="ECO:0000256" key="22">
    <source>
        <dbReference type="ARBA" id="ARBA00048679"/>
    </source>
</evidence>
<reference evidence="30 31" key="2">
    <citation type="journal article" date="2017" name="Nature">
        <title>The Apostasia genome and the evolution of orchids.</title>
        <authorList>
            <person name="Zhang G.Q."/>
            <person name="Liu K.W."/>
            <person name="Li Z."/>
            <person name="Lohaus R."/>
            <person name="Hsiao Y.Y."/>
            <person name="Niu S.C."/>
            <person name="Wang J.Y."/>
            <person name="Lin Y.C."/>
            <person name="Xu Q."/>
            <person name="Chen L.J."/>
            <person name="Yoshida K."/>
            <person name="Fujiwara S."/>
            <person name="Wang Z.W."/>
            <person name="Zhang Y.Q."/>
            <person name="Mitsuda N."/>
            <person name="Wang M."/>
            <person name="Liu G.H."/>
            <person name="Pecoraro L."/>
            <person name="Huang H.X."/>
            <person name="Xiao X.J."/>
            <person name="Lin M."/>
            <person name="Wu X.Y."/>
            <person name="Wu W.L."/>
            <person name="Chen Y.Y."/>
            <person name="Chang S.B."/>
            <person name="Sakamoto S."/>
            <person name="Ohme-Takagi M."/>
            <person name="Yagi M."/>
            <person name="Zeng S.J."/>
            <person name="Shen C.Y."/>
            <person name="Yeh C.M."/>
            <person name="Luo Y.B."/>
            <person name="Tsai W.C."/>
            <person name="Van de Peer Y."/>
            <person name="Liu Z.J."/>
        </authorList>
    </citation>
    <scope>NUCLEOTIDE SEQUENCE [LARGE SCALE GENOMIC DNA]</scope>
    <source>
        <tissue evidence="30">The whole plant</tissue>
    </source>
</reference>
<comment type="function">
    <text evidence="23">Receptor kinase that detects X.oryzae pv. oryzae protein Ax21 to promote innate immunity. Following X.oryzae pv. oryzae protein Ax21 detection, undergoes cleavage, releasing the processed protein kinase Xa21 chain.</text>
</comment>
<organism evidence="30 31">
    <name type="scientific">Dendrobium catenatum</name>
    <dbReference type="NCBI Taxonomy" id="906689"/>
    <lineage>
        <taxon>Eukaryota</taxon>
        <taxon>Viridiplantae</taxon>
        <taxon>Streptophyta</taxon>
        <taxon>Embryophyta</taxon>
        <taxon>Tracheophyta</taxon>
        <taxon>Spermatophyta</taxon>
        <taxon>Magnoliopsida</taxon>
        <taxon>Liliopsida</taxon>
        <taxon>Asparagales</taxon>
        <taxon>Orchidaceae</taxon>
        <taxon>Epidendroideae</taxon>
        <taxon>Malaxideae</taxon>
        <taxon>Dendrobiinae</taxon>
        <taxon>Dendrobium</taxon>
    </lineage>
</organism>
<feature type="binding site" evidence="26">
    <location>
        <position position="741"/>
    </location>
    <ligand>
        <name>ATP</name>
        <dbReference type="ChEBI" id="CHEBI:30616"/>
    </ligand>
</feature>
<keyword evidence="17 27" id="KW-1133">Transmembrane helix</keyword>
<evidence type="ECO:0000256" key="14">
    <source>
        <dbReference type="ARBA" id="ARBA00022741"/>
    </source>
</evidence>
<dbReference type="PROSITE" id="PS00108">
    <property type="entry name" value="PROTEIN_KINASE_ST"/>
    <property type="match status" value="1"/>
</dbReference>
<evidence type="ECO:0000256" key="1">
    <source>
        <dbReference type="ARBA" id="ARBA00004162"/>
    </source>
</evidence>
<evidence type="ECO:0000256" key="24">
    <source>
        <dbReference type="ARBA" id="ARBA00056628"/>
    </source>
</evidence>
<dbReference type="AlphaFoldDB" id="A0A2I0W9I3"/>
<dbReference type="FunFam" id="1.10.510.10:FF:000358">
    <property type="entry name" value="Putative leucine-rich repeat receptor-like serine/threonine-protein kinase"/>
    <property type="match status" value="1"/>
</dbReference>
<dbReference type="InterPro" id="IPR055414">
    <property type="entry name" value="LRR_R13L4/SHOC2-like"/>
</dbReference>
<dbReference type="SUPFAM" id="SSF56112">
    <property type="entry name" value="Protein kinase-like (PK-like)"/>
    <property type="match status" value="1"/>
</dbReference>
<dbReference type="Pfam" id="PF08263">
    <property type="entry name" value="LRRNT_2"/>
    <property type="match status" value="1"/>
</dbReference>
<evidence type="ECO:0000256" key="15">
    <source>
        <dbReference type="ARBA" id="ARBA00022777"/>
    </source>
</evidence>
<dbReference type="InterPro" id="IPR000719">
    <property type="entry name" value="Prot_kinase_dom"/>
</dbReference>
<keyword evidence="9" id="KW-0433">Leucine-rich repeat</keyword>
<dbReference type="Gene3D" id="3.30.200.20">
    <property type="entry name" value="Phosphorylase Kinase, domain 1"/>
    <property type="match status" value="1"/>
</dbReference>
<keyword evidence="19 30" id="KW-0675">Receptor</keyword>
<keyword evidence="10" id="KW-0808">Transferase</keyword>
<evidence type="ECO:0000256" key="16">
    <source>
        <dbReference type="ARBA" id="ARBA00022840"/>
    </source>
</evidence>
<dbReference type="GO" id="GO:0005524">
    <property type="term" value="F:ATP binding"/>
    <property type="evidence" value="ECO:0007669"/>
    <property type="project" value="UniProtKB-UniRule"/>
</dbReference>
<evidence type="ECO:0000256" key="26">
    <source>
        <dbReference type="PROSITE-ProRule" id="PRU10141"/>
    </source>
</evidence>
<dbReference type="InterPro" id="IPR051420">
    <property type="entry name" value="Ser_Thr_Kinases_DiverseReg"/>
</dbReference>
<evidence type="ECO:0000256" key="20">
    <source>
        <dbReference type="ARBA" id="ARBA00023180"/>
    </source>
</evidence>
<keyword evidence="13" id="KW-0677">Repeat</keyword>
<keyword evidence="6" id="KW-1003">Cell membrane</keyword>
<evidence type="ECO:0000256" key="10">
    <source>
        <dbReference type="ARBA" id="ARBA00022679"/>
    </source>
</evidence>
<evidence type="ECO:0000256" key="2">
    <source>
        <dbReference type="ARBA" id="ARBA00004389"/>
    </source>
</evidence>
<evidence type="ECO:0000256" key="12">
    <source>
        <dbReference type="ARBA" id="ARBA00022729"/>
    </source>
</evidence>
<evidence type="ECO:0000256" key="23">
    <source>
        <dbReference type="ARBA" id="ARBA00054320"/>
    </source>
</evidence>
<keyword evidence="14 26" id="KW-0547">Nucleotide-binding</keyword>
<evidence type="ECO:0000313" key="30">
    <source>
        <dbReference type="EMBL" id="PKU72325.1"/>
    </source>
</evidence>
<evidence type="ECO:0000256" key="4">
    <source>
        <dbReference type="ARBA" id="ARBA00008684"/>
    </source>
</evidence>
<dbReference type="InterPro" id="IPR001611">
    <property type="entry name" value="Leu-rich_rpt"/>
</dbReference>
<evidence type="ECO:0000256" key="11">
    <source>
        <dbReference type="ARBA" id="ARBA00022692"/>
    </source>
</evidence>
<dbReference type="SMART" id="SM00369">
    <property type="entry name" value="LRR_TYP"/>
    <property type="match status" value="10"/>
</dbReference>
<dbReference type="SMART" id="SM00220">
    <property type="entry name" value="S_TKc"/>
    <property type="match status" value="1"/>
</dbReference>
<evidence type="ECO:0000313" key="31">
    <source>
        <dbReference type="Proteomes" id="UP000233837"/>
    </source>
</evidence>
<evidence type="ECO:0000256" key="9">
    <source>
        <dbReference type="ARBA" id="ARBA00022614"/>
    </source>
</evidence>
<evidence type="ECO:0000256" key="17">
    <source>
        <dbReference type="ARBA" id="ARBA00022989"/>
    </source>
</evidence>
<keyword evidence="20" id="KW-0325">Glycoprotein</keyword>
<comment type="function">
    <text evidence="24">The processed protein kinase Xa21 chain released by protein cleavage after X.oryzae pv. oryzae protein Ax21 detection translocates into the nucleus where it can bind and regulate WRKY62, a transcription factor. Confers resistance to the bacterial pathogen X.oryzae pv. oryzae (Xoo).</text>
</comment>
<evidence type="ECO:0000256" key="18">
    <source>
        <dbReference type="ARBA" id="ARBA00023136"/>
    </source>
</evidence>
<comment type="similarity">
    <text evidence="4">Belongs to the protein kinase superfamily. Ser/Thr protein kinase family.</text>
</comment>
<evidence type="ECO:0000259" key="29">
    <source>
        <dbReference type="PROSITE" id="PS50011"/>
    </source>
</evidence>
<dbReference type="InterPro" id="IPR011009">
    <property type="entry name" value="Kinase-like_dom_sf"/>
</dbReference>
<evidence type="ECO:0000256" key="19">
    <source>
        <dbReference type="ARBA" id="ARBA00023170"/>
    </source>
</evidence>
<keyword evidence="16 26" id="KW-0067">ATP-binding</keyword>
<dbReference type="InterPro" id="IPR003591">
    <property type="entry name" value="Leu-rich_rpt_typical-subtyp"/>
</dbReference>
<evidence type="ECO:0000256" key="3">
    <source>
        <dbReference type="ARBA" id="ARBA00004479"/>
    </source>
</evidence>
<dbReference type="PROSITE" id="PS50011">
    <property type="entry name" value="PROTEIN_KINASE_DOM"/>
    <property type="match status" value="1"/>
</dbReference>
<keyword evidence="18 27" id="KW-0472">Membrane</keyword>
<evidence type="ECO:0000256" key="5">
    <source>
        <dbReference type="ARBA" id="ARBA00012513"/>
    </source>
</evidence>
<evidence type="ECO:0000256" key="13">
    <source>
        <dbReference type="ARBA" id="ARBA00022737"/>
    </source>
</evidence>
<accession>A0A2I0W9I3</accession>
<dbReference type="Gene3D" id="1.10.510.10">
    <property type="entry name" value="Transferase(Phosphotransferase) domain 1"/>
    <property type="match status" value="1"/>
</dbReference>
<dbReference type="EMBL" id="KZ502842">
    <property type="protein sequence ID" value="PKU72325.1"/>
    <property type="molecule type" value="Genomic_DNA"/>
</dbReference>
<dbReference type="InterPro" id="IPR013210">
    <property type="entry name" value="LRR_N_plant-typ"/>
</dbReference>
<feature type="chain" id="PRO_5014159890" description="Receptor kinase-like protein Xa21" evidence="28">
    <location>
        <begin position="21"/>
        <end position="1023"/>
    </location>
</feature>
<keyword evidence="11 27" id="KW-0812">Transmembrane</keyword>
<dbReference type="GO" id="GO:0004674">
    <property type="term" value="F:protein serine/threonine kinase activity"/>
    <property type="evidence" value="ECO:0007669"/>
    <property type="project" value="UniProtKB-KW"/>
</dbReference>
<dbReference type="EC" id="2.7.11.1" evidence="5"/>
<dbReference type="FunFam" id="3.80.10.10:FF:000095">
    <property type="entry name" value="LRR receptor-like serine/threonine-protein kinase GSO1"/>
    <property type="match status" value="1"/>
</dbReference>
<dbReference type="Pfam" id="PF13855">
    <property type="entry name" value="LRR_8"/>
    <property type="match status" value="1"/>
</dbReference>
<keyword evidence="8" id="KW-0597">Phosphoprotein</keyword>
<dbReference type="FunFam" id="3.80.10.10:FF:000288">
    <property type="entry name" value="LRR receptor-like serine/threonine-protein kinase EFR"/>
    <property type="match status" value="1"/>
</dbReference>
<evidence type="ECO:0000256" key="8">
    <source>
        <dbReference type="ARBA" id="ARBA00022553"/>
    </source>
</evidence>
<name>A0A2I0W9I3_9ASPA</name>
<feature type="transmembrane region" description="Helical" evidence="27">
    <location>
        <begin position="654"/>
        <end position="676"/>
    </location>
</feature>
<feature type="signal peptide" evidence="28">
    <location>
        <begin position="1"/>
        <end position="20"/>
    </location>
</feature>
<evidence type="ECO:0000256" key="21">
    <source>
        <dbReference type="ARBA" id="ARBA00047899"/>
    </source>
</evidence>
<protein>
    <recommendedName>
        <fullName evidence="25">Receptor kinase-like protein Xa21</fullName>
        <ecNumber evidence="5">2.7.11.1</ecNumber>
    </recommendedName>
</protein>
<feature type="domain" description="Protein kinase" evidence="29">
    <location>
        <begin position="712"/>
        <end position="1010"/>
    </location>
</feature>
<proteinExistence type="inferred from homology"/>
<dbReference type="PANTHER" id="PTHR48005:SF88">
    <property type="entry name" value="PROTEIN KINASE DOMAIN-CONTAINING PROTEIN"/>
    <property type="match status" value="1"/>
</dbReference>
<keyword evidence="12 28" id="KW-0732">Signal</keyword>
<evidence type="ECO:0000256" key="6">
    <source>
        <dbReference type="ARBA" id="ARBA00022475"/>
    </source>
</evidence>
<dbReference type="SMART" id="SM00365">
    <property type="entry name" value="LRR_SD22"/>
    <property type="match status" value="4"/>
</dbReference>
<dbReference type="PROSITE" id="PS00107">
    <property type="entry name" value="PROTEIN_KINASE_ATP"/>
    <property type="match status" value="1"/>
</dbReference>